<dbReference type="EMBL" id="META01000003">
    <property type="protein sequence ID" value="OGB74295.1"/>
    <property type="molecule type" value="Genomic_DNA"/>
</dbReference>
<accession>A0A1F4NS58</accession>
<organism evidence="2 3">
    <name type="scientific">candidate division Kazan bacterium RBG_13_50_9</name>
    <dbReference type="NCBI Taxonomy" id="1798535"/>
    <lineage>
        <taxon>Bacteria</taxon>
        <taxon>Bacteria division Kazan-3B-28</taxon>
    </lineage>
</organism>
<evidence type="ECO:0000313" key="2">
    <source>
        <dbReference type="EMBL" id="OGB74295.1"/>
    </source>
</evidence>
<name>A0A1F4NS58_UNCK3</name>
<keyword evidence="1" id="KW-0812">Transmembrane</keyword>
<keyword evidence="1" id="KW-1133">Transmembrane helix</keyword>
<reference evidence="2 3" key="1">
    <citation type="journal article" date="2016" name="Nat. Commun.">
        <title>Thousands of microbial genomes shed light on interconnected biogeochemical processes in an aquifer system.</title>
        <authorList>
            <person name="Anantharaman K."/>
            <person name="Brown C.T."/>
            <person name="Hug L.A."/>
            <person name="Sharon I."/>
            <person name="Castelle C.J."/>
            <person name="Probst A.J."/>
            <person name="Thomas B.C."/>
            <person name="Singh A."/>
            <person name="Wilkins M.J."/>
            <person name="Karaoz U."/>
            <person name="Brodie E.L."/>
            <person name="Williams K.H."/>
            <person name="Hubbard S.S."/>
            <person name="Banfield J.F."/>
        </authorList>
    </citation>
    <scope>NUCLEOTIDE SEQUENCE [LARGE SCALE GENOMIC DNA]</scope>
</reference>
<gene>
    <name evidence="2" type="ORF">A2V68_00850</name>
</gene>
<evidence type="ECO:0000256" key="1">
    <source>
        <dbReference type="SAM" id="Phobius"/>
    </source>
</evidence>
<feature type="transmembrane region" description="Helical" evidence="1">
    <location>
        <begin position="49"/>
        <end position="68"/>
    </location>
</feature>
<dbReference type="Proteomes" id="UP000176651">
    <property type="component" value="Unassembled WGS sequence"/>
</dbReference>
<evidence type="ECO:0000313" key="3">
    <source>
        <dbReference type="Proteomes" id="UP000176651"/>
    </source>
</evidence>
<protein>
    <recommendedName>
        <fullName evidence="4">DUF4870 domain-containing protein</fullName>
    </recommendedName>
</protein>
<evidence type="ECO:0008006" key="4">
    <source>
        <dbReference type="Google" id="ProtNLM"/>
    </source>
</evidence>
<keyword evidence="1" id="KW-0472">Membrane</keyword>
<feature type="transmembrane region" description="Helical" evidence="1">
    <location>
        <begin position="80"/>
        <end position="107"/>
    </location>
</feature>
<feature type="transmembrane region" description="Helical" evidence="1">
    <location>
        <begin position="20"/>
        <end position="37"/>
    </location>
</feature>
<sequence length="126" mass="14285">MEEEKSVNLLSPKPDLDARIFAAISYLSVLFIVPWVIKRDDGFVMFHVRQGLALFIAEIVVWFILWLLEALLTTVFSFGAYSFMVFFYRLAWLLFAAVSLAGAYFAAAGAKKELKWLGVIAKNLKV</sequence>
<dbReference type="STRING" id="1798535.A2V68_00850"/>
<dbReference type="AlphaFoldDB" id="A0A1F4NS58"/>
<comment type="caution">
    <text evidence="2">The sequence shown here is derived from an EMBL/GenBank/DDBJ whole genome shotgun (WGS) entry which is preliminary data.</text>
</comment>
<proteinExistence type="predicted"/>